<protein>
    <submittedName>
        <fullName evidence="1">Uncharacterized protein</fullName>
    </submittedName>
</protein>
<reference evidence="1 2" key="1">
    <citation type="journal article" date="2021" name="Hortic Res">
        <title>High-quality reference genome and annotation aids understanding of berry development for evergreen blueberry (Vaccinium darrowii).</title>
        <authorList>
            <person name="Yu J."/>
            <person name="Hulse-Kemp A.M."/>
            <person name="Babiker E."/>
            <person name="Staton M."/>
        </authorList>
    </citation>
    <scope>NUCLEOTIDE SEQUENCE [LARGE SCALE GENOMIC DNA]</scope>
    <source>
        <strain evidence="2">cv. NJ 8807/NJ 8810</strain>
        <tissue evidence="1">Young leaf</tissue>
    </source>
</reference>
<evidence type="ECO:0000313" key="2">
    <source>
        <dbReference type="Proteomes" id="UP000828048"/>
    </source>
</evidence>
<comment type="caution">
    <text evidence="1">The sequence shown here is derived from an EMBL/GenBank/DDBJ whole genome shotgun (WGS) entry which is preliminary data.</text>
</comment>
<dbReference type="EMBL" id="CM037156">
    <property type="protein sequence ID" value="KAH7836599.1"/>
    <property type="molecule type" value="Genomic_DNA"/>
</dbReference>
<proteinExistence type="predicted"/>
<sequence length="167" mass="17916">MARIRSVRRTLHRYPFLCVRNAEYGRVGVPEHTLFVKDRDLLRPGALFYYVCGSVSDAVSTHGGRDVTAAEEEAIGDVGWCAAGGEVVEAVGSVGVGGENGEEGVEVCLVDAVLGVGGSCGVGCVWAGYVDESWVSSFDYWDEGKQKQANCVRKQSISGHFVCEIIH</sequence>
<accession>A0ACB7X7A5</accession>
<dbReference type="Proteomes" id="UP000828048">
    <property type="component" value="Chromosome 6"/>
</dbReference>
<gene>
    <name evidence="1" type="ORF">Vadar_003331</name>
</gene>
<organism evidence="1 2">
    <name type="scientific">Vaccinium darrowii</name>
    <dbReference type="NCBI Taxonomy" id="229202"/>
    <lineage>
        <taxon>Eukaryota</taxon>
        <taxon>Viridiplantae</taxon>
        <taxon>Streptophyta</taxon>
        <taxon>Embryophyta</taxon>
        <taxon>Tracheophyta</taxon>
        <taxon>Spermatophyta</taxon>
        <taxon>Magnoliopsida</taxon>
        <taxon>eudicotyledons</taxon>
        <taxon>Gunneridae</taxon>
        <taxon>Pentapetalae</taxon>
        <taxon>asterids</taxon>
        <taxon>Ericales</taxon>
        <taxon>Ericaceae</taxon>
        <taxon>Vaccinioideae</taxon>
        <taxon>Vaccinieae</taxon>
        <taxon>Vaccinium</taxon>
    </lineage>
</organism>
<name>A0ACB7X7A5_9ERIC</name>
<evidence type="ECO:0000313" key="1">
    <source>
        <dbReference type="EMBL" id="KAH7836599.1"/>
    </source>
</evidence>
<keyword evidence="2" id="KW-1185">Reference proteome</keyword>